<name>A0A0A9D671_ARUDO</name>
<protein>
    <submittedName>
        <fullName evidence="1">Uncharacterized protein</fullName>
    </submittedName>
</protein>
<reference evidence="1" key="2">
    <citation type="journal article" date="2015" name="Data Brief">
        <title>Shoot transcriptome of the giant reed, Arundo donax.</title>
        <authorList>
            <person name="Barrero R.A."/>
            <person name="Guerrero F.D."/>
            <person name="Moolhuijzen P."/>
            <person name="Goolsby J.A."/>
            <person name="Tidwell J."/>
            <person name="Bellgard S.E."/>
            <person name="Bellgard M.I."/>
        </authorList>
    </citation>
    <scope>NUCLEOTIDE SEQUENCE</scope>
    <source>
        <tissue evidence="1">Shoot tissue taken approximately 20 cm above the soil surface</tissue>
    </source>
</reference>
<reference evidence="1" key="1">
    <citation type="submission" date="2014-09" db="EMBL/GenBank/DDBJ databases">
        <authorList>
            <person name="Magalhaes I.L.F."/>
            <person name="Oliveira U."/>
            <person name="Santos F.R."/>
            <person name="Vidigal T.H.D.A."/>
            <person name="Brescovit A.D."/>
            <person name="Santos A.J."/>
        </authorList>
    </citation>
    <scope>NUCLEOTIDE SEQUENCE</scope>
    <source>
        <tissue evidence="1">Shoot tissue taken approximately 20 cm above the soil surface</tissue>
    </source>
</reference>
<organism evidence="1">
    <name type="scientific">Arundo donax</name>
    <name type="common">Giant reed</name>
    <name type="synonym">Donax arundinaceus</name>
    <dbReference type="NCBI Taxonomy" id="35708"/>
    <lineage>
        <taxon>Eukaryota</taxon>
        <taxon>Viridiplantae</taxon>
        <taxon>Streptophyta</taxon>
        <taxon>Embryophyta</taxon>
        <taxon>Tracheophyta</taxon>
        <taxon>Spermatophyta</taxon>
        <taxon>Magnoliopsida</taxon>
        <taxon>Liliopsida</taxon>
        <taxon>Poales</taxon>
        <taxon>Poaceae</taxon>
        <taxon>PACMAD clade</taxon>
        <taxon>Arundinoideae</taxon>
        <taxon>Arundineae</taxon>
        <taxon>Arundo</taxon>
    </lineage>
</organism>
<evidence type="ECO:0000313" key="1">
    <source>
        <dbReference type="EMBL" id="JAD82188.1"/>
    </source>
</evidence>
<sequence length="88" mass="9925">MPGVLPVVLRAVGVPWHAGVSRAEVALLGEGDSSREDPLLLEAAREGTWNRCRAAVLHRPVQRLPAYHLQVKILPWEKFEIVLRKLWV</sequence>
<dbReference type="EMBL" id="GBRH01215707">
    <property type="protein sequence ID" value="JAD82188.1"/>
    <property type="molecule type" value="Transcribed_RNA"/>
</dbReference>
<proteinExistence type="predicted"/>
<dbReference type="AlphaFoldDB" id="A0A0A9D671"/>
<accession>A0A0A9D671</accession>